<gene>
    <name evidence="12" type="ORF">G5714_015963</name>
</gene>
<comment type="catalytic activity">
    <reaction evidence="8">
        <text>L-threonyl-[protein] + ATP = O-phospho-L-threonyl-[protein] + ADP + H(+)</text>
        <dbReference type="Rhea" id="RHEA:46608"/>
        <dbReference type="Rhea" id="RHEA-COMP:11060"/>
        <dbReference type="Rhea" id="RHEA-COMP:11605"/>
        <dbReference type="ChEBI" id="CHEBI:15378"/>
        <dbReference type="ChEBI" id="CHEBI:30013"/>
        <dbReference type="ChEBI" id="CHEBI:30616"/>
        <dbReference type="ChEBI" id="CHEBI:61977"/>
        <dbReference type="ChEBI" id="CHEBI:456216"/>
        <dbReference type="EC" id="2.7.11.1"/>
    </reaction>
</comment>
<keyword evidence="4" id="KW-0808">Transferase</keyword>
<dbReference type="EMBL" id="JAAMOB010000016">
    <property type="protein sequence ID" value="KAF4103080.1"/>
    <property type="molecule type" value="Genomic_DNA"/>
</dbReference>
<dbReference type="GO" id="GO:0005524">
    <property type="term" value="F:ATP binding"/>
    <property type="evidence" value="ECO:0007669"/>
    <property type="project" value="UniProtKB-KW"/>
</dbReference>
<dbReference type="GO" id="GO:0007346">
    <property type="term" value="P:regulation of mitotic cell cycle"/>
    <property type="evidence" value="ECO:0007669"/>
    <property type="project" value="TreeGrafter"/>
</dbReference>
<evidence type="ECO:0000256" key="7">
    <source>
        <dbReference type="ARBA" id="ARBA00022840"/>
    </source>
</evidence>
<dbReference type="SUPFAM" id="SSF56112">
    <property type="entry name" value="Protein kinase-like (PK-like)"/>
    <property type="match status" value="1"/>
</dbReference>
<evidence type="ECO:0000256" key="4">
    <source>
        <dbReference type="ARBA" id="ARBA00022679"/>
    </source>
</evidence>
<evidence type="ECO:0000256" key="3">
    <source>
        <dbReference type="ARBA" id="ARBA00022527"/>
    </source>
</evidence>
<dbReference type="EC" id="2.7.11.1" evidence="2"/>
<dbReference type="Pfam" id="PF00069">
    <property type="entry name" value="Pkinase"/>
    <property type="match status" value="1"/>
</dbReference>
<sequence length="68" mass="7719">MLEVKLINFGCGMLMKDSTYIAFNGTEIFCPPEFDVNGKYHAKLVTVWSLGILLFVMVCGYYADEKDQ</sequence>
<dbReference type="PANTHER" id="PTHR22984">
    <property type="entry name" value="SERINE/THREONINE-PROTEIN KINASE PIM"/>
    <property type="match status" value="1"/>
</dbReference>
<keyword evidence="10" id="KW-0472">Membrane</keyword>
<evidence type="ECO:0000313" key="13">
    <source>
        <dbReference type="Proteomes" id="UP000579812"/>
    </source>
</evidence>
<dbReference type="InterPro" id="IPR000719">
    <property type="entry name" value="Prot_kinase_dom"/>
</dbReference>
<evidence type="ECO:0000313" key="12">
    <source>
        <dbReference type="EMBL" id="KAF4103080.1"/>
    </source>
</evidence>
<keyword evidence="6" id="KW-0418">Kinase</keyword>
<evidence type="ECO:0000256" key="5">
    <source>
        <dbReference type="ARBA" id="ARBA00022741"/>
    </source>
</evidence>
<evidence type="ECO:0000256" key="10">
    <source>
        <dbReference type="SAM" id="Phobius"/>
    </source>
</evidence>
<name>A0A7J6C766_9TELE</name>
<dbReference type="GO" id="GO:0005737">
    <property type="term" value="C:cytoplasm"/>
    <property type="evidence" value="ECO:0007669"/>
    <property type="project" value="TreeGrafter"/>
</dbReference>
<organism evidence="12 13">
    <name type="scientific">Onychostoma macrolepis</name>
    <dbReference type="NCBI Taxonomy" id="369639"/>
    <lineage>
        <taxon>Eukaryota</taxon>
        <taxon>Metazoa</taxon>
        <taxon>Chordata</taxon>
        <taxon>Craniata</taxon>
        <taxon>Vertebrata</taxon>
        <taxon>Euteleostomi</taxon>
        <taxon>Actinopterygii</taxon>
        <taxon>Neopterygii</taxon>
        <taxon>Teleostei</taxon>
        <taxon>Ostariophysi</taxon>
        <taxon>Cypriniformes</taxon>
        <taxon>Cyprinidae</taxon>
        <taxon>Acrossocheilinae</taxon>
        <taxon>Onychostoma</taxon>
    </lineage>
</organism>
<keyword evidence="5" id="KW-0547">Nucleotide-binding</keyword>
<dbReference type="Proteomes" id="UP000579812">
    <property type="component" value="Unassembled WGS sequence"/>
</dbReference>
<dbReference type="AlphaFoldDB" id="A0A7J6C766"/>
<dbReference type="InterPro" id="IPR051138">
    <property type="entry name" value="PIM_Ser/Thr_kinase"/>
</dbReference>
<keyword evidence="13" id="KW-1185">Reference proteome</keyword>
<proteinExistence type="inferred from homology"/>
<evidence type="ECO:0000256" key="2">
    <source>
        <dbReference type="ARBA" id="ARBA00012513"/>
    </source>
</evidence>
<dbReference type="GO" id="GO:0004674">
    <property type="term" value="F:protein serine/threonine kinase activity"/>
    <property type="evidence" value="ECO:0007669"/>
    <property type="project" value="UniProtKB-KW"/>
</dbReference>
<feature type="transmembrane region" description="Helical" evidence="10">
    <location>
        <begin position="45"/>
        <end position="63"/>
    </location>
</feature>
<comment type="similarity">
    <text evidence="1">Belongs to the protein kinase superfamily. CAMK Ser/Thr protein kinase family. PIM subfamily.</text>
</comment>
<dbReference type="PROSITE" id="PS50011">
    <property type="entry name" value="PROTEIN_KINASE_DOM"/>
    <property type="match status" value="1"/>
</dbReference>
<dbReference type="GO" id="GO:0043066">
    <property type="term" value="P:negative regulation of apoptotic process"/>
    <property type="evidence" value="ECO:0007669"/>
    <property type="project" value="TreeGrafter"/>
</dbReference>
<protein>
    <recommendedName>
        <fullName evidence="2">non-specific serine/threonine protein kinase</fullName>
        <ecNumber evidence="2">2.7.11.1</ecNumber>
    </recommendedName>
</protein>
<evidence type="ECO:0000256" key="1">
    <source>
        <dbReference type="ARBA" id="ARBA00005505"/>
    </source>
</evidence>
<evidence type="ECO:0000256" key="9">
    <source>
        <dbReference type="ARBA" id="ARBA00048679"/>
    </source>
</evidence>
<dbReference type="Gene3D" id="1.10.510.10">
    <property type="entry name" value="Transferase(Phosphotransferase) domain 1"/>
    <property type="match status" value="1"/>
</dbReference>
<keyword evidence="10" id="KW-1133">Transmembrane helix</keyword>
<evidence type="ECO:0000256" key="6">
    <source>
        <dbReference type="ARBA" id="ARBA00022777"/>
    </source>
</evidence>
<dbReference type="InterPro" id="IPR011009">
    <property type="entry name" value="Kinase-like_dom_sf"/>
</dbReference>
<accession>A0A7J6C766</accession>
<keyword evidence="7" id="KW-0067">ATP-binding</keyword>
<evidence type="ECO:0000259" key="11">
    <source>
        <dbReference type="PROSITE" id="PS50011"/>
    </source>
</evidence>
<keyword evidence="10" id="KW-0812">Transmembrane</keyword>
<evidence type="ECO:0000256" key="8">
    <source>
        <dbReference type="ARBA" id="ARBA00047899"/>
    </source>
</evidence>
<reference evidence="12 13" key="1">
    <citation type="submission" date="2020-04" db="EMBL/GenBank/DDBJ databases">
        <title>Chromosome-level genome assembly of a cyprinid fish Onychostoma macrolepis by integration of Nanopore Sequencing, Bionano and Hi-C technology.</title>
        <authorList>
            <person name="Wang D."/>
        </authorList>
    </citation>
    <scope>NUCLEOTIDE SEQUENCE [LARGE SCALE GENOMIC DNA]</scope>
    <source>
        <strain evidence="12">SWU-2019</strain>
        <tissue evidence="12">Muscle</tissue>
    </source>
</reference>
<comment type="catalytic activity">
    <reaction evidence="9">
        <text>L-seryl-[protein] + ATP = O-phospho-L-seryl-[protein] + ADP + H(+)</text>
        <dbReference type="Rhea" id="RHEA:17989"/>
        <dbReference type="Rhea" id="RHEA-COMP:9863"/>
        <dbReference type="Rhea" id="RHEA-COMP:11604"/>
        <dbReference type="ChEBI" id="CHEBI:15378"/>
        <dbReference type="ChEBI" id="CHEBI:29999"/>
        <dbReference type="ChEBI" id="CHEBI:30616"/>
        <dbReference type="ChEBI" id="CHEBI:83421"/>
        <dbReference type="ChEBI" id="CHEBI:456216"/>
        <dbReference type="EC" id="2.7.11.1"/>
    </reaction>
</comment>
<keyword evidence="3" id="KW-0723">Serine/threonine-protein kinase</keyword>
<dbReference type="PANTHER" id="PTHR22984:SF11">
    <property type="entry name" value="AURORA KINASE-RELATED"/>
    <property type="match status" value="1"/>
</dbReference>
<comment type="caution">
    <text evidence="12">The sequence shown here is derived from an EMBL/GenBank/DDBJ whole genome shotgun (WGS) entry which is preliminary data.</text>
</comment>
<feature type="domain" description="Protein kinase" evidence="11">
    <location>
        <begin position="1"/>
        <end position="68"/>
    </location>
</feature>